<comment type="caution">
    <text evidence="2">The sequence shown here is derived from an EMBL/GenBank/DDBJ whole genome shotgun (WGS) entry which is preliminary data.</text>
</comment>
<dbReference type="AlphaFoldDB" id="A0AAW2VJ11"/>
<evidence type="ECO:0000256" key="1">
    <source>
        <dbReference type="SAM" id="MobiDB-lite"/>
    </source>
</evidence>
<evidence type="ECO:0008006" key="3">
    <source>
        <dbReference type="Google" id="ProtNLM"/>
    </source>
</evidence>
<feature type="region of interest" description="Disordered" evidence="1">
    <location>
        <begin position="46"/>
        <end position="110"/>
    </location>
</feature>
<evidence type="ECO:0000313" key="2">
    <source>
        <dbReference type="EMBL" id="KAL0428250.1"/>
    </source>
</evidence>
<reference evidence="2" key="2">
    <citation type="journal article" date="2024" name="Plant">
        <title>Genomic evolution and insights into agronomic trait innovations of Sesamum species.</title>
        <authorList>
            <person name="Miao H."/>
            <person name="Wang L."/>
            <person name="Qu L."/>
            <person name="Liu H."/>
            <person name="Sun Y."/>
            <person name="Le M."/>
            <person name="Wang Q."/>
            <person name="Wei S."/>
            <person name="Zheng Y."/>
            <person name="Lin W."/>
            <person name="Duan Y."/>
            <person name="Cao H."/>
            <person name="Xiong S."/>
            <person name="Wang X."/>
            <person name="Wei L."/>
            <person name="Li C."/>
            <person name="Ma Q."/>
            <person name="Ju M."/>
            <person name="Zhao R."/>
            <person name="Li G."/>
            <person name="Mu C."/>
            <person name="Tian Q."/>
            <person name="Mei H."/>
            <person name="Zhang T."/>
            <person name="Gao T."/>
            <person name="Zhang H."/>
        </authorList>
    </citation>
    <scope>NUCLEOTIDE SEQUENCE</scope>
    <source>
        <strain evidence="2">KEN1</strain>
    </source>
</reference>
<dbReference type="EMBL" id="JACGWN010000010">
    <property type="protein sequence ID" value="KAL0428250.1"/>
    <property type="molecule type" value="Genomic_DNA"/>
</dbReference>
<reference evidence="2" key="1">
    <citation type="submission" date="2020-06" db="EMBL/GenBank/DDBJ databases">
        <authorList>
            <person name="Li T."/>
            <person name="Hu X."/>
            <person name="Zhang T."/>
            <person name="Song X."/>
            <person name="Zhang H."/>
            <person name="Dai N."/>
            <person name="Sheng W."/>
            <person name="Hou X."/>
            <person name="Wei L."/>
        </authorList>
    </citation>
    <scope>NUCLEOTIDE SEQUENCE</scope>
    <source>
        <strain evidence="2">KEN1</strain>
        <tissue evidence="2">Leaf</tissue>
    </source>
</reference>
<accession>A0AAW2VJ11</accession>
<feature type="compositionally biased region" description="Polar residues" evidence="1">
    <location>
        <begin position="47"/>
        <end position="59"/>
    </location>
</feature>
<proteinExistence type="predicted"/>
<protein>
    <recommendedName>
        <fullName evidence="3">Reverse transcriptase domain-containing protein</fullName>
    </recommendedName>
</protein>
<name>A0AAW2VJ11_9LAMI</name>
<gene>
    <name evidence="2" type="ORF">Slati_2999800</name>
</gene>
<organism evidence="2">
    <name type="scientific">Sesamum latifolium</name>
    <dbReference type="NCBI Taxonomy" id="2727402"/>
    <lineage>
        <taxon>Eukaryota</taxon>
        <taxon>Viridiplantae</taxon>
        <taxon>Streptophyta</taxon>
        <taxon>Embryophyta</taxon>
        <taxon>Tracheophyta</taxon>
        <taxon>Spermatophyta</taxon>
        <taxon>Magnoliopsida</taxon>
        <taxon>eudicotyledons</taxon>
        <taxon>Gunneridae</taxon>
        <taxon>Pentapetalae</taxon>
        <taxon>asterids</taxon>
        <taxon>lamiids</taxon>
        <taxon>Lamiales</taxon>
        <taxon>Pedaliaceae</taxon>
        <taxon>Sesamum</taxon>
    </lineage>
</organism>
<feature type="compositionally biased region" description="Basic and acidic residues" evidence="1">
    <location>
        <begin position="89"/>
        <end position="110"/>
    </location>
</feature>
<sequence length="206" mass="23456">MKGERVGDSQQVKDCGICTSPGHFTNACPTLREEPIEHADAVGGFFGQQQRSDPFSNIYNPGWRNHPNLKYDNQNFQKPPPPPQSPNSAREDRTENSVERGHAQQGKSEIELKIFSKQAKKPEMVLVTKPPFPERFAKGEKEEEENEIFETFRKAPILKLKELPKHLKYAYLGENGTLPVIISSKLSTLEEEKLIRVLREFREAIG</sequence>